<dbReference type="GO" id="GO:0003677">
    <property type="term" value="F:DNA binding"/>
    <property type="evidence" value="ECO:0007669"/>
    <property type="project" value="InterPro"/>
</dbReference>
<dbReference type="NCBIfam" id="TIGR01764">
    <property type="entry name" value="excise"/>
    <property type="match status" value="1"/>
</dbReference>
<dbReference type="InterPro" id="IPR041657">
    <property type="entry name" value="HTH_17"/>
</dbReference>
<dbReference type="AlphaFoldDB" id="A0A0A0J8H3"/>
<dbReference type="InterPro" id="IPR010093">
    <property type="entry name" value="SinI_DNA-bd"/>
</dbReference>
<dbReference type="Proteomes" id="UP000030002">
    <property type="component" value="Unassembled WGS sequence"/>
</dbReference>
<dbReference type="Pfam" id="PF12728">
    <property type="entry name" value="HTH_17"/>
    <property type="match status" value="1"/>
</dbReference>
<dbReference type="STRING" id="1385520.N802_07880"/>
<organism evidence="2 3">
    <name type="scientific">Knoellia sinensis KCTC 19936</name>
    <dbReference type="NCBI Taxonomy" id="1385520"/>
    <lineage>
        <taxon>Bacteria</taxon>
        <taxon>Bacillati</taxon>
        <taxon>Actinomycetota</taxon>
        <taxon>Actinomycetes</taxon>
        <taxon>Micrococcales</taxon>
        <taxon>Intrasporangiaceae</taxon>
        <taxon>Knoellia</taxon>
    </lineage>
</organism>
<gene>
    <name evidence="2" type="ORF">N802_07880</name>
</gene>
<name>A0A0A0J8H3_9MICO</name>
<evidence type="ECO:0000313" key="2">
    <source>
        <dbReference type="EMBL" id="KGN33725.1"/>
    </source>
</evidence>
<evidence type="ECO:0000259" key="1">
    <source>
        <dbReference type="Pfam" id="PF12728"/>
    </source>
</evidence>
<comment type="caution">
    <text evidence="2">The sequence shown here is derived from an EMBL/GenBank/DDBJ whole genome shotgun (WGS) entry which is preliminary data.</text>
</comment>
<dbReference type="EMBL" id="AVPJ01000003">
    <property type="protein sequence ID" value="KGN33725.1"/>
    <property type="molecule type" value="Genomic_DNA"/>
</dbReference>
<proteinExistence type="predicted"/>
<protein>
    <submittedName>
        <fullName evidence="2">Excisionase</fullName>
    </submittedName>
</protein>
<dbReference type="eggNOG" id="ENOG5033842">
    <property type="taxonomic scope" value="Bacteria"/>
</dbReference>
<feature type="domain" description="Helix-turn-helix" evidence="1">
    <location>
        <begin position="1"/>
        <end position="49"/>
    </location>
</feature>
<reference evidence="2 3" key="1">
    <citation type="submission" date="2013-08" db="EMBL/GenBank/DDBJ databases">
        <title>The genome sequence of Knoellia sinensis.</title>
        <authorList>
            <person name="Zhu W."/>
            <person name="Wang G."/>
        </authorList>
    </citation>
    <scope>NUCLEOTIDE SEQUENCE [LARGE SCALE GENOMIC DNA]</scope>
    <source>
        <strain evidence="2 3">KCTC 19936</strain>
    </source>
</reference>
<accession>A0A0A0J8H3</accession>
<evidence type="ECO:0000313" key="3">
    <source>
        <dbReference type="Proteomes" id="UP000030002"/>
    </source>
</evidence>
<keyword evidence="3" id="KW-1185">Reference proteome</keyword>
<sequence length="229" mass="25188">MSVHEAAGRLGVNEQRVRQLIHSGDLRAERMGRVWLIADSDVARLEQRRRSAGRPLGPLRAWALLDLAAGGDAPWLRSSARSQVRASMRRMQEADADRLRAALRGRSQILHFDAHPAAVRRLADGDVARRAGLGLAVERGFDLVLSDGAVDQFYVHPSRWKELAVQLALREVRVGGNLDLLVPHGVWPFDGRDGVPDSFLAADLLDALEPREVSAGAEALQQLIREAVL</sequence>